<dbReference type="EMBL" id="LBZM01000032">
    <property type="protein sequence ID" value="KKR71250.1"/>
    <property type="molecule type" value="Genomic_DNA"/>
</dbReference>
<dbReference type="Proteomes" id="UP000034664">
    <property type="component" value="Unassembled WGS sequence"/>
</dbReference>
<sequence>MCYNFFAMSQTATNQSQSPDFSALGAELSSIAKALARFSKKLQATSVFKIVSISKKSDPDMFTKEFINTVRKSRKEIEKGDVIPFESR</sequence>
<evidence type="ECO:0000313" key="1">
    <source>
        <dbReference type="EMBL" id="KKR71250.1"/>
    </source>
</evidence>
<protein>
    <submittedName>
        <fullName evidence="1">Uncharacterized protein</fullName>
    </submittedName>
</protein>
<organism evidence="1 2">
    <name type="scientific">Candidatus Roizmanbacteria bacterium GW2011_GWB1_40_7</name>
    <dbReference type="NCBI Taxonomy" id="1618482"/>
    <lineage>
        <taxon>Bacteria</taxon>
        <taxon>Candidatus Roizmaniibacteriota</taxon>
    </lineage>
</organism>
<comment type="caution">
    <text evidence="1">The sequence shown here is derived from an EMBL/GenBank/DDBJ whole genome shotgun (WGS) entry which is preliminary data.</text>
</comment>
<name>A0A0G0VGR7_9BACT</name>
<gene>
    <name evidence="1" type="ORF">UU14_C0032G0013</name>
</gene>
<dbReference type="AlphaFoldDB" id="A0A0G0VGR7"/>
<evidence type="ECO:0000313" key="2">
    <source>
        <dbReference type="Proteomes" id="UP000034664"/>
    </source>
</evidence>
<proteinExistence type="predicted"/>
<accession>A0A0G0VGR7</accession>
<reference evidence="1 2" key="1">
    <citation type="journal article" date="2015" name="Nature">
        <title>rRNA introns, odd ribosomes, and small enigmatic genomes across a large radiation of phyla.</title>
        <authorList>
            <person name="Brown C.T."/>
            <person name="Hug L.A."/>
            <person name="Thomas B.C."/>
            <person name="Sharon I."/>
            <person name="Castelle C.J."/>
            <person name="Singh A."/>
            <person name="Wilkins M.J."/>
            <person name="Williams K.H."/>
            <person name="Banfield J.F."/>
        </authorList>
    </citation>
    <scope>NUCLEOTIDE SEQUENCE [LARGE SCALE GENOMIC DNA]</scope>
</reference>